<dbReference type="InterPro" id="IPR036291">
    <property type="entry name" value="NAD(P)-bd_dom_sf"/>
</dbReference>
<comment type="caution">
    <text evidence="10">The sequence shown here is derived from an EMBL/GenBank/DDBJ whole genome shotgun (WGS) entry which is preliminary data.</text>
</comment>
<organism evidence="10 11">
    <name type="scientific">Gaiella occulta</name>
    <dbReference type="NCBI Taxonomy" id="1002870"/>
    <lineage>
        <taxon>Bacteria</taxon>
        <taxon>Bacillati</taxon>
        <taxon>Actinomycetota</taxon>
        <taxon>Thermoleophilia</taxon>
        <taxon>Gaiellales</taxon>
        <taxon>Gaiellaceae</taxon>
        <taxon>Gaiella</taxon>
    </lineage>
</organism>
<dbReference type="Pfam" id="PF13291">
    <property type="entry name" value="ACT_4"/>
    <property type="match status" value="1"/>
</dbReference>
<evidence type="ECO:0000256" key="2">
    <source>
        <dbReference type="ARBA" id="ARBA00008785"/>
    </source>
</evidence>
<evidence type="ECO:0000259" key="9">
    <source>
        <dbReference type="PROSITE" id="PS51671"/>
    </source>
</evidence>
<comment type="pathway">
    <text evidence="5">Amino-acid biosynthesis.</text>
</comment>
<dbReference type="GO" id="GO:0004470">
    <property type="term" value="F:malic enzyme activity"/>
    <property type="evidence" value="ECO:0007669"/>
    <property type="project" value="InterPro"/>
</dbReference>
<gene>
    <name evidence="10" type="ORF">Gocc_2614</name>
</gene>
<evidence type="ECO:0000256" key="1">
    <source>
        <dbReference type="ARBA" id="ARBA00001936"/>
    </source>
</evidence>
<reference evidence="11" key="2">
    <citation type="journal article" date="2019" name="MicrobiologyOpen">
        <title>High-quality draft genome sequence of Gaiella occulta isolated from a 150 meter deep mineral water borehole and comparison with the genome sequences of other deep-branching lineages of the phylum Actinobacteria.</title>
        <authorList>
            <person name="Severino R."/>
            <person name="Froufe H.J.C."/>
            <person name="Barroso C."/>
            <person name="Albuquerque L."/>
            <person name="Lobo-da-Cunha A."/>
            <person name="da Costa M.S."/>
            <person name="Egas C."/>
        </authorList>
    </citation>
    <scope>NUCLEOTIDE SEQUENCE [LARGE SCALE GENOMIC DNA]</scope>
    <source>
        <strain evidence="11">F2-233</strain>
    </source>
</reference>
<dbReference type="Pfam" id="PF00390">
    <property type="entry name" value="malic"/>
    <property type="match status" value="1"/>
</dbReference>
<dbReference type="InterPro" id="IPR045865">
    <property type="entry name" value="ACT-like_dom_sf"/>
</dbReference>
<evidence type="ECO:0000256" key="7">
    <source>
        <dbReference type="PIRSR" id="PIRSR000106-2"/>
    </source>
</evidence>
<dbReference type="Proteomes" id="UP000254134">
    <property type="component" value="Unassembled WGS sequence"/>
</dbReference>
<dbReference type="PROSITE" id="PS51671">
    <property type="entry name" value="ACT"/>
    <property type="match status" value="1"/>
</dbReference>
<dbReference type="AlphaFoldDB" id="A0A7M2YU75"/>
<sequence length="477" mass="49692">MSHLSASFSATIRVRLADAPGSFARLAKAIGEAGGSLGAIDLVRVETSTKVRDVTVDASDSEHLERIVEAVRAVDGVEVERVSDRTFLMHLGGKIEMRSKVPVKTRDDLSMAYTPGVARICQAIAADRDSAWNLTIKQNTVAVVSDGTAVLGLGDIGPEAAMPVMEGKALLFKEFGGVDAWPLCLASKDVDEIVSAVRAIAPGFGGINLEDISAPRCFEIERRLRAELDIPVFHDDQHGTAIVVLAALLNALRVVGKSIEEIKVVTTGVGAAGVAVTDILLNAGVRAVVGCDHEGAIYRGRPGLNEVKASYAERTNPDGERGTADEVLAGADVYLGLSVPGAVSRAGIERMADGAIVFAMANPTPEIAPEGLPPGKVAVVATGRSDYPNQINNVLAFPGVFRGALDVRASTITEGMKVAAGHAISAVIAEDELGPEYVIPSVFNRDVAPAVAAAVADAAERDGVARRSSRPQAAKSA</sequence>
<dbReference type="SMART" id="SM01274">
    <property type="entry name" value="malic"/>
    <property type="match status" value="1"/>
</dbReference>
<dbReference type="CDD" id="cd04887">
    <property type="entry name" value="ACT_MalLac-Enz"/>
    <property type="match status" value="1"/>
</dbReference>
<dbReference type="EMBL" id="QQZY01000007">
    <property type="protein sequence ID" value="RDI73701.1"/>
    <property type="molecule type" value="Genomic_DNA"/>
</dbReference>
<dbReference type="InterPro" id="IPR002912">
    <property type="entry name" value="ACT_dom"/>
</dbReference>
<comment type="cofactor">
    <cofactor evidence="1">
        <name>Mn(2+)</name>
        <dbReference type="ChEBI" id="CHEBI:29035"/>
    </cofactor>
</comment>
<feature type="binding site" evidence="7">
    <location>
        <position position="362"/>
    </location>
    <ligand>
        <name>(S)-malate</name>
        <dbReference type="ChEBI" id="CHEBI:15589"/>
    </ligand>
</feature>
<dbReference type="InterPro" id="IPR012301">
    <property type="entry name" value="Malic_N_dom"/>
</dbReference>
<dbReference type="RefSeq" id="WP_114797016.1">
    <property type="nucleotide sequence ID" value="NZ_QQZY01000007.1"/>
</dbReference>
<dbReference type="Gene3D" id="3.30.70.260">
    <property type="match status" value="1"/>
</dbReference>
<keyword evidence="3 8" id="KW-0479">Metal-binding</keyword>
<dbReference type="GO" id="GO:0051287">
    <property type="term" value="F:NAD binding"/>
    <property type="evidence" value="ECO:0007669"/>
    <property type="project" value="InterPro"/>
</dbReference>
<dbReference type="SMART" id="SM00919">
    <property type="entry name" value="Malic_M"/>
    <property type="match status" value="1"/>
</dbReference>
<dbReference type="SUPFAM" id="SSF55021">
    <property type="entry name" value="ACT-like"/>
    <property type="match status" value="1"/>
</dbReference>
<feature type="domain" description="ACT" evidence="9">
    <location>
        <begin position="11"/>
        <end position="84"/>
    </location>
</feature>
<dbReference type="FunFam" id="3.40.50.720:FF:000095">
    <property type="entry name" value="NADP-dependent malic enzyme"/>
    <property type="match status" value="1"/>
</dbReference>
<dbReference type="OrthoDB" id="9805787at2"/>
<dbReference type="CDD" id="cd05311">
    <property type="entry name" value="NAD_bind_2_malic_enz"/>
    <property type="match status" value="1"/>
</dbReference>
<protein>
    <submittedName>
        <fullName evidence="10">Malic enzyme</fullName>
    </submittedName>
</protein>
<proteinExistence type="inferred from homology"/>
<dbReference type="SUPFAM" id="SSF53223">
    <property type="entry name" value="Aminoacid dehydrogenase-like, N-terminal domain"/>
    <property type="match status" value="1"/>
</dbReference>
<feature type="binding site" evidence="8">
    <location>
        <position position="210"/>
    </location>
    <ligand>
        <name>a divalent metal cation</name>
        <dbReference type="ChEBI" id="CHEBI:60240"/>
    </ligand>
</feature>
<dbReference type="InterPro" id="IPR045213">
    <property type="entry name" value="Malic_NAD-bd_bact_type"/>
</dbReference>
<evidence type="ECO:0000256" key="3">
    <source>
        <dbReference type="ARBA" id="ARBA00022723"/>
    </source>
</evidence>
<evidence type="ECO:0000256" key="4">
    <source>
        <dbReference type="ARBA" id="ARBA00023002"/>
    </source>
</evidence>
<dbReference type="InterPro" id="IPR001891">
    <property type="entry name" value="Malic_OxRdtase"/>
</dbReference>
<dbReference type="FunFam" id="3.40.50.10380:FF:000003">
    <property type="entry name" value="NADP-dependent malic enzyme"/>
    <property type="match status" value="1"/>
</dbReference>
<dbReference type="SUPFAM" id="SSF51735">
    <property type="entry name" value="NAD(P)-binding Rossmann-fold domains"/>
    <property type="match status" value="1"/>
</dbReference>
<accession>A0A7M2YU75</accession>
<feature type="binding site" evidence="8">
    <location>
        <position position="211"/>
    </location>
    <ligand>
        <name>a divalent metal cation</name>
        <dbReference type="ChEBI" id="CHEBI:60240"/>
    </ligand>
</feature>
<evidence type="ECO:0000313" key="11">
    <source>
        <dbReference type="Proteomes" id="UP000254134"/>
    </source>
</evidence>
<dbReference type="PROSITE" id="PS00331">
    <property type="entry name" value="MALIC_ENZYMES"/>
    <property type="match status" value="1"/>
</dbReference>
<keyword evidence="11" id="KW-1185">Reference proteome</keyword>
<feature type="active site" description="Proton donor" evidence="6">
    <location>
        <position position="113"/>
    </location>
</feature>
<dbReference type="GO" id="GO:0016616">
    <property type="term" value="F:oxidoreductase activity, acting on the CH-OH group of donors, NAD or NADP as acceptor"/>
    <property type="evidence" value="ECO:0007669"/>
    <property type="project" value="InterPro"/>
</dbReference>
<feature type="binding site" evidence="7">
    <location>
        <position position="392"/>
    </location>
    <ligand>
        <name>(S)-malate</name>
        <dbReference type="ChEBI" id="CHEBI:15589"/>
    </ligand>
</feature>
<dbReference type="InterPro" id="IPR015884">
    <property type="entry name" value="Malic_enzyme_CS"/>
</dbReference>
<feature type="active site" description="Proton acceptor" evidence="6">
    <location>
        <position position="168"/>
    </location>
</feature>
<evidence type="ECO:0000256" key="6">
    <source>
        <dbReference type="PIRSR" id="PIRSR000106-1"/>
    </source>
</evidence>
<dbReference type="InterPro" id="IPR046346">
    <property type="entry name" value="Aminoacid_DH-like_N_sf"/>
</dbReference>
<evidence type="ECO:0000256" key="5">
    <source>
        <dbReference type="ARBA" id="ARBA00029440"/>
    </source>
</evidence>
<dbReference type="Gene3D" id="3.40.50.10380">
    <property type="entry name" value="Malic enzyme, N-terminal domain"/>
    <property type="match status" value="1"/>
</dbReference>
<dbReference type="InterPro" id="IPR012302">
    <property type="entry name" value="Malic_NAD-bd"/>
</dbReference>
<reference evidence="10 11" key="1">
    <citation type="submission" date="2018-07" db="EMBL/GenBank/DDBJ databases">
        <title>High-quality-draft genome sequence of Gaiella occulta.</title>
        <authorList>
            <person name="Severino R."/>
            <person name="Froufe H.J.C."/>
            <person name="Rainey F.A."/>
            <person name="Barroso C."/>
            <person name="Albuquerque L."/>
            <person name="Lobo-Da-Cunha A."/>
            <person name="Da Costa M.S."/>
            <person name="Egas C."/>
        </authorList>
    </citation>
    <scope>NUCLEOTIDE SEQUENCE [LARGE SCALE GENOMIC DNA]</scope>
    <source>
        <strain evidence="10 11">F2-233</strain>
    </source>
</reference>
<dbReference type="PANTHER" id="PTHR43237:SF4">
    <property type="entry name" value="NADP-DEPENDENT MALIC ENZYME"/>
    <property type="match status" value="1"/>
</dbReference>
<name>A0A7M2YU75_9ACTN</name>
<dbReference type="PANTHER" id="PTHR43237">
    <property type="entry name" value="NADP-DEPENDENT MALIC ENZYME"/>
    <property type="match status" value="1"/>
</dbReference>
<dbReference type="InterPro" id="IPR037062">
    <property type="entry name" value="Malic_N_dom_sf"/>
</dbReference>
<dbReference type="InterPro" id="IPR051674">
    <property type="entry name" value="Malate_Decarboxylase"/>
</dbReference>
<feature type="binding site" evidence="8">
    <location>
        <position position="236"/>
    </location>
    <ligand>
        <name>a divalent metal cation</name>
        <dbReference type="ChEBI" id="CHEBI:60240"/>
    </ligand>
</feature>
<dbReference type="Gene3D" id="3.40.50.720">
    <property type="entry name" value="NAD(P)-binding Rossmann-like Domain"/>
    <property type="match status" value="1"/>
</dbReference>
<dbReference type="GO" id="GO:0046872">
    <property type="term" value="F:metal ion binding"/>
    <property type="evidence" value="ECO:0007669"/>
    <property type="project" value="UniProtKB-KW"/>
</dbReference>
<dbReference type="Pfam" id="PF03949">
    <property type="entry name" value="Malic_M"/>
    <property type="match status" value="1"/>
</dbReference>
<evidence type="ECO:0000256" key="8">
    <source>
        <dbReference type="PIRSR" id="PIRSR000106-3"/>
    </source>
</evidence>
<keyword evidence="4" id="KW-0560">Oxidoreductase</keyword>
<dbReference type="PIRSF" id="PIRSF000106">
    <property type="entry name" value="ME"/>
    <property type="match status" value="1"/>
</dbReference>
<evidence type="ECO:0000313" key="10">
    <source>
        <dbReference type="EMBL" id="RDI73701.1"/>
    </source>
</evidence>
<comment type="similarity">
    <text evidence="2">Belongs to the malic enzymes family.</text>
</comment>
<comment type="cofactor">
    <cofactor evidence="8">
        <name>Mg(2+)</name>
        <dbReference type="ChEBI" id="CHEBI:18420"/>
    </cofactor>
    <cofactor evidence="8">
        <name>Mn(2+)</name>
        <dbReference type="ChEBI" id="CHEBI:29035"/>
    </cofactor>
    <text evidence="8">Divalent metal cations. Prefers magnesium or manganese.</text>
</comment>